<protein>
    <submittedName>
        <fullName evidence="1">Uncharacterized protein</fullName>
    </submittedName>
</protein>
<dbReference type="Proteomes" id="UP000050956">
    <property type="component" value="Unassembled WGS sequence"/>
</dbReference>
<reference evidence="1 2" key="1">
    <citation type="submission" date="2015-05" db="EMBL/GenBank/DDBJ databases">
        <title>Genome sequencing and analysis of members of genus Stenotrophomonas.</title>
        <authorList>
            <person name="Patil P.P."/>
            <person name="Midha S."/>
            <person name="Patil P.B."/>
        </authorList>
    </citation>
    <scope>NUCLEOTIDE SEQUENCE [LARGE SCALE GENOMIC DNA]</scope>
    <source>
        <strain evidence="1 2">DSM 24757</strain>
    </source>
</reference>
<evidence type="ECO:0000313" key="1">
    <source>
        <dbReference type="EMBL" id="KRG75413.1"/>
    </source>
</evidence>
<name>A0A0R0D1N4_9GAMM</name>
<organism evidence="1 2">
    <name type="scientific">Stenotrophomonas ginsengisoli</name>
    <dbReference type="NCBI Taxonomy" id="336566"/>
    <lineage>
        <taxon>Bacteria</taxon>
        <taxon>Pseudomonadati</taxon>
        <taxon>Pseudomonadota</taxon>
        <taxon>Gammaproteobacteria</taxon>
        <taxon>Lysobacterales</taxon>
        <taxon>Lysobacteraceae</taxon>
        <taxon>Stenotrophomonas</taxon>
    </lineage>
</organism>
<dbReference type="EMBL" id="LDJM01000031">
    <property type="protein sequence ID" value="KRG75413.1"/>
    <property type="molecule type" value="Genomic_DNA"/>
</dbReference>
<accession>A0A0R0D1N4</accession>
<evidence type="ECO:0000313" key="2">
    <source>
        <dbReference type="Proteomes" id="UP000050956"/>
    </source>
</evidence>
<gene>
    <name evidence="1" type="ORF">ABB30_12065</name>
</gene>
<sequence>MSLCLLVADPALADTLDERIYMEFLWAKTPDGALARQQTRQFVTASEHGHQVCVAAPAAKGLELLVLDAKGREMSRQRDPDFSGRKHCYPAVLGRGGSPGQWTVRAILGDGRSNEGTVLVHARLEDSPSYRQPQPYVLGRPNYDDSIPPQQWSGRLVWAMTVDAQGWVTDVVVEEAVGVGERLRERAIAAGYLSLFPPGLAREGEPLVWRRQLDFAPD</sequence>
<comment type="caution">
    <text evidence="1">The sequence shown here is derived from an EMBL/GenBank/DDBJ whole genome shotgun (WGS) entry which is preliminary data.</text>
</comment>
<keyword evidence="2" id="KW-1185">Reference proteome</keyword>
<dbReference type="AlphaFoldDB" id="A0A0R0D1N4"/>
<proteinExistence type="predicted"/>
<dbReference type="PATRIC" id="fig|336566.3.peg.1915"/>